<reference evidence="10 14" key="2">
    <citation type="submission" date="2016-08" db="EMBL/GenBank/DDBJ databases">
        <title>Characterization of Isolates of Eisenbergiella tayi Derived from Blood Cultures, Using Whole Genome Sequencing.</title>
        <authorList>
            <person name="Bernier A.-M."/>
            <person name="Burdz T."/>
            <person name="Wiebe D."/>
            <person name="Bernard K."/>
        </authorList>
    </citation>
    <scope>NUCLEOTIDE SEQUENCE [LARGE SCALE GENOMIC DNA]</scope>
    <source>
        <strain evidence="10 14">NML120146</strain>
    </source>
</reference>
<dbReference type="Proteomes" id="UP000094067">
    <property type="component" value="Unassembled WGS sequence"/>
</dbReference>
<evidence type="ECO:0000313" key="9">
    <source>
        <dbReference type="EMBL" id="ODM08770.1"/>
    </source>
</evidence>
<dbReference type="Gene3D" id="1.10.3720.10">
    <property type="entry name" value="MetI-like"/>
    <property type="match status" value="1"/>
</dbReference>
<evidence type="ECO:0000313" key="10">
    <source>
        <dbReference type="EMBL" id="ODR51657.1"/>
    </source>
</evidence>
<dbReference type="Proteomes" id="UP000094271">
    <property type="component" value="Unassembled WGS sequence"/>
</dbReference>
<evidence type="ECO:0000256" key="3">
    <source>
        <dbReference type="ARBA" id="ARBA00022475"/>
    </source>
</evidence>
<dbReference type="PANTHER" id="PTHR43744:SF12">
    <property type="entry name" value="ABC TRANSPORTER PERMEASE PROTEIN MG189-RELATED"/>
    <property type="match status" value="1"/>
</dbReference>
<feature type="transmembrane region" description="Helical" evidence="7">
    <location>
        <begin position="12"/>
        <end position="32"/>
    </location>
</feature>
<evidence type="ECO:0000313" key="11">
    <source>
        <dbReference type="EMBL" id="ODR53932.1"/>
    </source>
</evidence>
<dbReference type="EMBL" id="MEHD01000032">
    <property type="protein sequence ID" value="ODR51657.1"/>
    <property type="molecule type" value="Genomic_DNA"/>
</dbReference>
<evidence type="ECO:0000313" key="12">
    <source>
        <dbReference type="Proteomes" id="UP000094067"/>
    </source>
</evidence>
<feature type="transmembrane region" description="Helical" evidence="7">
    <location>
        <begin position="139"/>
        <end position="158"/>
    </location>
</feature>
<feature type="transmembrane region" description="Helical" evidence="7">
    <location>
        <begin position="107"/>
        <end position="127"/>
    </location>
</feature>
<dbReference type="Proteomes" id="UP000094869">
    <property type="component" value="Unassembled WGS sequence"/>
</dbReference>
<proteinExistence type="inferred from homology"/>
<keyword evidence="6 7" id="KW-0472">Membrane</keyword>
<keyword evidence="2 7" id="KW-0813">Transport</keyword>
<keyword evidence="4 7" id="KW-0812">Transmembrane</keyword>
<dbReference type="AlphaFoldDB" id="A0A1E3UP53"/>
<feature type="transmembrane region" description="Helical" evidence="7">
    <location>
        <begin position="195"/>
        <end position="217"/>
    </location>
</feature>
<dbReference type="OrthoDB" id="156617at2"/>
<evidence type="ECO:0000259" key="8">
    <source>
        <dbReference type="PROSITE" id="PS50928"/>
    </source>
</evidence>
<evidence type="ECO:0000256" key="4">
    <source>
        <dbReference type="ARBA" id="ARBA00022692"/>
    </source>
</evidence>
<sequence>MRKEGIVWKTFKVLVILLGMVLILGPIFVIFINSMKTMQEAGRNFFALPSGLNFDNYKELFGRSDFWSSFRNSTIVTVTSVTLIVLIIPALSYAVARNLNKKYYKMLYYYILAGIFIPFQVLMLPMVKQMTQLKLLNQFGLILLHLTFSLPTGLFLFVNYIRSLPAEVEEAARVDGCNVFQTYVQIVFHLIKPMIATIIVMDSLGCWNNFMMALLILNKSHNMWTLPLMQYNFKAEFSFNYTMAFTAYIVCMIPIVIVYALGQKYIIKGLTAGAVKS</sequence>
<dbReference type="InterPro" id="IPR035906">
    <property type="entry name" value="MetI-like_sf"/>
</dbReference>
<evidence type="ECO:0000313" key="14">
    <source>
        <dbReference type="Proteomes" id="UP000094869"/>
    </source>
</evidence>
<protein>
    <submittedName>
        <fullName evidence="9">L-arabinose transport system permease protein AraQ</fullName>
    </submittedName>
    <submittedName>
        <fullName evidence="11">Sugar ABC transporter permease</fullName>
    </submittedName>
</protein>
<dbReference type="InterPro" id="IPR000515">
    <property type="entry name" value="MetI-like"/>
</dbReference>
<feature type="domain" description="ABC transmembrane type-1" evidence="8">
    <location>
        <begin position="70"/>
        <end position="262"/>
    </location>
</feature>
<gene>
    <name evidence="9" type="primary">araQ_10</name>
    <name evidence="11" type="ORF">BEI59_05050</name>
    <name evidence="9" type="ORF">BEI61_00399</name>
    <name evidence="10" type="ORF">BEI63_20935</name>
</gene>
<dbReference type="EMBL" id="MCGH01000001">
    <property type="protein sequence ID" value="ODM08770.1"/>
    <property type="molecule type" value="Genomic_DNA"/>
</dbReference>
<reference evidence="11 13" key="3">
    <citation type="submission" date="2016-08" db="EMBL/GenBank/DDBJ databases">
        <authorList>
            <person name="Seilhamer J.J."/>
        </authorList>
    </citation>
    <scope>NUCLEOTIDE SEQUENCE [LARGE SCALE GENOMIC DNA]</scope>
    <source>
        <strain evidence="11 13">NML150140-1</strain>
    </source>
</reference>
<evidence type="ECO:0000256" key="6">
    <source>
        <dbReference type="ARBA" id="ARBA00023136"/>
    </source>
</evidence>
<evidence type="ECO:0000313" key="13">
    <source>
        <dbReference type="Proteomes" id="UP000094271"/>
    </source>
</evidence>
<dbReference type="CDD" id="cd06261">
    <property type="entry name" value="TM_PBP2"/>
    <property type="match status" value="1"/>
</dbReference>
<reference evidence="9 12" key="1">
    <citation type="submission" date="2016-07" db="EMBL/GenBank/DDBJ databases">
        <title>Characterization of isolates of Eisenbergiella tayi derived from blood cultures, using whole genome sequencing.</title>
        <authorList>
            <person name="Burdz T."/>
            <person name="Wiebe D."/>
            <person name="Huynh C."/>
            <person name="Bernard K."/>
        </authorList>
    </citation>
    <scope>NUCLEOTIDE SEQUENCE [LARGE SCALE GENOMIC DNA]</scope>
    <source>
        <strain evidence="9 12">NML 110608</strain>
    </source>
</reference>
<dbReference type="SUPFAM" id="SSF161098">
    <property type="entry name" value="MetI-like"/>
    <property type="match status" value="1"/>
</dbReference>
<name>A0A1E3UP53_9FIRM</name>
<feature type="transmembrane region" description="Helical" evidence="7">
    <location>
        <begin position="237"/>
        <end position="261"/>
    </location>
</feature>
<dbReference type="GO" id="GO:0055085">
    <property type="term" value="P:transmembrane transport"/>
    <property type="evidence" value="ECO:0007669"/>
    <property type="project" value="InterPro"/>
</dbReference>
<evidence type="ECO:0000256" key="7">
    <source>
        <dbReference type="RuleBase" id="RU363032"/>
    </source>
</evidence>
<keyword evidence="3" id="KW-1003">Cell membrane</keyword>
<dbReference type="Pfam" id="PF00528">
    <property type="entry name" value="BPD_transp_1"/>
    <property type="match status" value="1"/>
</dbReference>
<evidence type="ECO:0000256" key="5">
    <source>
        <dbReference type="ARBA" id="ARBA00022989"/>
    </source>
</evidence>
<dbReference type="GO" id="GO:0005886">
    <property type="term" value="C:plasma membrane"/>
    <property type="evidence" value="ECO:0007669"/>
    <property type="project" value="UniProtKB-SubCell"/>
</dbReference>
<dbReference type="PANTHER" id="PTHR43744">
    <property type="entry name" value="ABC TRANSPORTER PERMEASE PROTEIN MG189-RELATED-RELATED"/>
    <property type="match status" value="1"/>
</dbReference>
<comment type="subcellular location">
    <subcellularLocation>
        <location evidence="1 7">Cell membrane</location>
        <topology evidence="1 7">Multi-pass membrane protein</topology>
    </subcellularLocation>
</comment>
<keyword evidence="14" id="KW-1185">Reference proteome</keyword>
<organism evidence="11 13">
    <name type="scientific">Eisenbergiella tayi</name>
    <dbReference type="NCBI Taxonomy" id="1432052"/>
    <lineage>
        <taxon>Bacteria</taxon>
        <taxon>Bacillati</taxon>
        <taxon>Bacillota</taxon>
        <taxon>Clostridia</taxon>
        <taxon>Lachnospirales</taxon>
        <taxon>Lachnospiraceae</taxon>
        <taxon>Eisenbergiella</taxon>
    </lineage>
</organism>
<evidence type="ECO:0000256" key="1">
    <source>
        <dbReference type="ARBA" id="ARBA00004651"/>
    </source>
</evidence>
<comment type="similarity">
    <text evidence="7">Belongs to the binding-protein-dependent transport system permease family.</text>
</comment>
<evidence type="ECO:0000256" key="2">
    <source>
        <dbReference type="ARBA" id="ARBA00022448"/>
    </source>
</evidence>
<feature type="transmembrane region" description="Helical" evidence="7">
    <location>
        <begin position="75"/>
        <end position="95"/>
    </location>
</feature>
<keyword evidence="5 7" id="KW-1133">Transmembrane helix</keyword>
<accession>A0A1E3UP53</accession>
<comment type="caution">
    <text evidence="11">The sequence shown here is derived from an EMBL/GenBank/DDBJ whole genome shotgun (WGS) entry which is preliminary data.</text>
</comment>
<dbReference type="EMBL" id="MEHA01000003">
    <property type="protein sequence ID" value="ODR53932.1"/>
    <property type="molecule type" value="Genomic_DNA"/>
</dbReference>
<dbReference type="RefSeq" id="WP_044970527.1">
    <property type="nucleotide sequence ID" value="NZ_BAABXS010000001.1"/>
</dbReference>
<dbReference type="PROSITE" id="PS50928">
    <property type="entry name" value="ABC_TM1"/>
    <property type="match status" value="1"/>
</dbReference>